<reference evidence="3" key="1">
    <citation type="submission" date="2014-11" db="EMBL/GenBank/DDBJ databases">
        <authorList>
            <person name="Otto D Thomas"/>
            <person name="Naeem Raeece"/>
        </authorList>
    </citation>
    <scope>NUCLEOTIDE SEQUENCE</scope>
</reference>
<feature type="compositionally biased region" description="Basic and acidic residues" evidence="1">
    <location>
        <begin position="586"/>
        <end position="596"/>
    </location>
</feature>
<feature type="compositionally biased region" description="Basic and acidic residues" evidence="1">
    <location>
        <begin position="487"/>
        <end position="501"/>
    </location>
</feature>
<organism evidence="3">
    <name type="scientific">Chromera velia CCMP2878</name>
    <dbReference type="NCBI Taxonomy" id="1169474"/>
    <lineage>
        <taxon>Eukaryota</taxon>
        <taxon>Sar</taxon>
        <taxon>Alveolata</taxon>
        <taxon>Colpodellida</taxon>
        <taxon>Chromeraceae</taxon>
        <taxon>Chromera</taxon>
    </lineage>
</organism>
<feature type="region of interest" description="Disordered" evidence="1">
    <location>
        <begin position="556"/>
        <end position="598"/>
    </location>
</feature>
<keyword evidence="2" id="KW-0732">Signal</keyword>
<feature type="region of interest" description="Disordered" evidence="1">
    <location>
        <begin position="704"/>
        <end position="727"/>
    </location>
</feature>
<evidence type="ECO:0000313" key="3">
    <source>
        <dbReference type="EMBL" id="CEM52714.1"/>
    </source>
</evidence>
<feature type="compositionally biased region" description="Basic and acidic residues" evidence="1">
    <location>
        <begin position="132"/>
        <end position="141"/>
    </location>
</feature>
<feature type="region of interest" description="Disordered" evidence="1">
    <location>
        <begin position="618"/>
        <end position="667"/>
    </location>
</feature>
<evidence type="ECO:0000256" key="2">
    <source>
        <dbReference type="SAM" id="SignalP"/>
    </source>
</evidence>
<evidence type="ECO:0000256" key="1">
    <source>
        <dbReference type="SAM" id="MobiDB-lite"/>
    </source>
</evidence>
<evidence type="ECO:0008006" key="4">
    <source>
        <dbReference type="Google" id="ProtNLM"/>
    </source>
</evidence>
<feature type="region of interest" description="Disordered" evidence="1">
    <location>
        <begin position="122"/>
        <end position="237"/>
    </location>
</feature>
<gene>
    <name evidence="3" type="ORF">Cvel_11454</name>
</gene>
<feature type="compositionally biased region" description="Gly residues" evidence="1">
    <location>
        <begin position="571"/>
        <end position="580"/>
    </location>
</feature>
<dbReference type="AlphaFoldDB" id="A0A0G4I6N6"/>
<dbReference type="EMBL" id="CDMZ01005338">
    <property type="protein sequence ID" value="CEM52714.1"/>
    <property type="molecule type" value="Genomic_DNA"/>
</dbReference>
<feature type="compositionally biased region" description="Acidic residues" evidence="1">
    <location>
        <begin position="191"/>
        <end position="203"/>
    </location>
</feature>
<accession>A0A0G4I6N6</accession>
<feature type="compositionally biased region" description="Acidic residues" evidence="1">
    <location>
        <begin position="228"/>
        <end position="237"/>
    </location>
</feature>
<proteinExistence type="predicted"/>
<sequence length="727" mass="76619">MRLLLSRLSLLFLAAGTAAAHGQTLDSLTNPVLVKGRAVELMKECTVPASGRVERFVSGDVLKRHEAIAIPEVKMAGGQASIFNIRTRSVQISEISFLVPGGLPVVNSLFNETSAAAAAVGAETERSTAAAAEERKKEKSNRLPFSRNVLHGTASARPVDTRDKSGPGPLTSPSVASHLRRKGPKNPLDDLFGDLLDEEEDGEGAGNPVEGNSTSVEDPLGSFLGEGTGEEGVGEEGSEDWLFDVVSAEEIAAADAAVIAEEGGNPASSLSPSSSASTEEKVLFYPSDASTRIVINRLAVEAEFLFTFAPTGLGEMFEGTGSVSFSGPLVLDLGEEGIDNCDASGIGVRTDDIVLRPQEDTANALLSTFKPALTADASKTLQRLVCGHAVSLMAENNHEEGGEVEGGTSGFAINNQFFMRNLGLLCFVAGLIVGSGIGLLSCCLAGHSRALPKHGLLHSCFVRCPCWKRTRCGQRLCRPCASRVRAEEERGRSKGETESHTESLSPVGDGKTKESGNPVMKKKQIGKEKGNESRRQRPSLLTLFSAKTTMDFAQSRLEGDGQGSSNAVSGEGVGVRGGEAGVEEQPVERGPDDQSEHTLSAGCADVTLSVALSVEEGMETETEIEVDPPSLQLQSRQGHSQREERGRGTPESCSHRRMKTHAGGRGIKSSHLRSLTAGGTVHGLAPPRTGSAVLRLDCPHRRGEAELKEEEEGAVGGIGTERSVSIV</sequence>
<feature type="signal peptide" evidence="2">
    <location>
        <begin position="1"/>
        <end position="19"/>
    </location>
</feature>
<name>A0A0G4I6N6_9ALVE</name>
<feature type="chain" id="PRO_5005192206" description="Transmembrane protein" evidence="2">
    <location>
        <begin position="20"/>
        <end position="727"/>
    </location>
</feature>
<protein>
    <recommendedName>
        <fullName evidence="4">Transmembrane protein</fullName>
    </recommendedName>
</protein>
<feature type="compositionally biased region" description="Basic and acidic residues" evidence="1">
    <location>
        <begin position="525"/>
        <end position="535"/>
    </location>
</feature>
<feature type="region of interest" description="Disordered" evidence="1">
    <location>
        <begin position="487"/>
        <end position="539"/>
    </location>
</feature>
<dbReference type="VEuPathDB" id="CryptoDB:Cvel_11454"/>